<reference evidence="2" key="2">
    <citation type="submission" date="2015-01" db="EMBL/GenBank/DDBJ databases">
        <title>Evolutionary Origins and Diversification of the Mycorrhizal Mutualists.</title>
        <authorList>
            <consortium name="DOE Joint Genome Institute"/>
            <consortium name="Mycorrhizal Genomics Consortium"/>
            <person name="Kohler A."/>
            <person name="Kuo A."/>
            <person name="Nagy L.G."/>
            <person name="Floudas D."/>
            <person name="Copeland A."/>
            <person name="Barry K.W."/>
            <person name="Cichocki N."/>
            <person name="Veneault-Fourrey C."/>
            <person name="LaButti K."/>
            <person name="Lindquist E.A."/>
            <person name="Lipzen A."/>
            <person name="Lundell T."/>
            <person name="Morin E."/>
            <person name="Murat C."/>
            <person name="Riley R."/>
            <person name="Ohm R."/>
            <person name="Sun H."/>
            <person name="Tunlid A."/>
            <person name="Henrissat B."/>
            <person name="Grigoriev I.V."/>
            <person name="Hibbett D.S."/>
            <person name="Martin F."/>
        </authorList>
    </citation>
    <scope>NUCLEOTIDE SEQUENCE [LARGE SCALE GENOMIC DNA]</scope>
    <source>
        <strain evidence="2">Marx 270</strain>
    </source>
</reference>
<dbReference type="EMBL" id="KN831952">
    <property type="protein sequence ID" value="KIO10574.1"/>
    <property type="molecule type" value="Genomic_DNA"/>
</dbReference>
<dbReference type="OrthoDB" id="2685204at2759"/>
<organism evidence="1 2">
    <name type="scientific">Pisolithus tinctorius Marx 270</name>
    <dbReference type="NCBI Taxonomy" id="870435"/>
    <lineage>
        <taxon>Eukaryota</taxon>
        <taxon>Fungi</taxon>
        <taxon>Dikarya</taxon>
        <taxon>Basidiomycota</taxon>
        <taxon>Agaricomycotina</taxon>
        <taxon>Agaricomycetes</taxon>
        <taxon>Agaricomycetidae</taxon>
        <taxon>Boletales</taxon>
        <taxon>Sclerodermatineae</taxon>
        <taxon>Pisolithaceae</taxon>
        <taxon>Pisolithus</taxon>
    </lineage>
</organism>
<sequence>MPHHPANMLQLPHRLASVPLSLTGTTDIDIDEMATQTLVYMDTLEDHASVVHCHPQRTSVYQQILDQGQALPPQSKFPSLDNEGQKRLRKRMEDIIQRPASTIEDHLQICFAANTLLLLQHNILSHLPFPKSREIEGRINKLRAEQRRMKYPGKAVQFHPLVPRPPLMFERPRFEASQCRITKDSAHSLLNFPSLPKIIGQQFCLRPADIFYHVHAIKASLEGYQFAIQYENIRDPDRLTSLSMDLAAAFYDPTIFLPDLHLLRHIERLHLMNGWVARCGLYISLQELRQLTHLSFHIHPPGQAAMHAEILSKILEDFTRLQVIILWRVEYQKCEEVYSNLEQHSLADHRIVVFNTAHFAEYAWPVNSFWKLAESIVQWQGDNQELFNVPGGMSSLNLLL</sequence>
<dbReference type="InParanoid" id="A0A0C3PQ01"/>
<evidence type="ECO:0000313" key="2">
    <source>
        <dbReference type="Proteomes" id="UP000054217"/>
    </source>
</evidence>
<protein>
    <submittedName>
        <fullName evidence="1">Uncharacterized protein</fullName>
    </submittedName>
</protein>
<keyword evidence="2" id="KW-1185">Reference proteome</keyword>
<dbReference type="Proteomes" id="UP000054217">
    <property type="component" value="Unassembled WGS sequence"/>
</dbReference>
<reference evidence="1 2" key="1">
    <citation type="submission" date="2014-04" db="EMBL/GenBank/DDBJ databases">
        <authorList>
            <consortium name="DOE Joint Genome Institute"/>
            <person name="Kuo A."/>
            <person name="Kohler A."/>
            <person name="Costa M.D."/>
            <person name="Nagy L.G."/>
            <person name="Floudas D."/>
            <person name="Copeland A."/>
            <person name="Barry K.W."/>
            <person name="Cichocki N."/>
            <person name="Veneault-Fourrey C."/>
            <person name="LaButti K."/>
            <person name="Lindquist E.A."/>
            <person name="Lipzen A."/>
            <person name="Lundell T."/>
            <person name="Morin E."/>
            <person name="Murat C."/>
            <person name="Sun H."/>
            <person name="Tunlid A."/>
            <person name="Henrissat B."/>
            <person name="Grigoriev I.V."/>
            <person name="Hibbett D.S."/>
            <person name="Martin F."/>
            <person name="Nordberg H.P."/>
            <person name="Cantor M.N."/>
            <person name="Hua S.X."/>
        </authorList>
    </citation>
    <scope>NUCLEOTIDE SEQUENCE [LARGE SCALE GENOMIC DNA]</scope>
    <source>
        <strain evidence="1 2">Marx 270</strain>
    </source>
</reference>
<evidence type="ECO:0000313" key="1">
    <source>
        <dbReference type="EMBL" id="KIO10574.1"/>
    </source>
</evidence>
<proteinExistence type="predicted"/>
<accession>A0A0C3PQ01</accession>
<gene>
    <name evidence="1" type="ORF">M404DRAFT_21480</name>
</gene>
<dbReference type="AlphaFoldDB" id="A0A0C3PQ01"/>
<dbReference type="HOGENOM" id="CLU_689103_0_0_1"/>
<name>A0A0C3PQ01_PISTI</name>